<keyword evidence="3" id="KW-1185">Reference proteome</keyword>
<evidence type="ECO:0000256" key="1">
    <source>
        <dbReference type="SAM" id="SignalP"/>
    </source>
</evidence>
<feature type="signal peptide" evidence="1">
    <location>
        <begin position="1"/>
        <end position="23"/>
    </location>
</feature>
<reference evidence="2" key="1">
    <citation type="journal article" date="2020" name="Stud. Mycol.">
        <title>101 Dothideomycetes genomes: a test case for predicting lifestyles and emergence of pathogens.</title>
        <authorList>
            <person name="Haridas S."/>
            <person name="Albert R."/>
            <person name="Binder M."/>
            <person name="Bloem J."/>
            <person name="Labutti K."/>
            <person name="Salamov A."/>
            <person name="Andreopoulos B."/>
            <person name="Baker S."/>
            <person name="Barry K."/>
            <person name="Bills G."/>
            <person name="Bluhm B."/>
            <person name="Cannon C."/>
            <person name="Castanera R."/>
            <person name="Culley D."/>
            <person name="Daum C."/>
            <person name="Ezra D."/>
            <person name="Gonzalez J."/>
            <person name="Henrissat B."/>
            <person name="Kuo A."/>
            <person name="Liang C."/>
            <person name="Lipzen A."/>
            <person name="Lutzoni F."/>
            <person name="Magnuson J."/>
            <person name="Mondo S."/>
            <person name="Nolan M."/>
            <person name="Ohm R."/>
            <person name="Pangilinan J."/>
            <person name="Park H.-J."/>
            <person name="Ramirez L."/>
            <person name="Alfaro M."/>
            <person name="Sun H."/>
            <person name="Tritt A."/>
            <person name="Yoshinaga Y."/>
            <person name="Zwiers L.-H."/>
            <person name="Turgeon B."/>
            <person name="Goodwin S."/>
            <person name="Spatafora J."/>
            <person name="Crous P."/>
            <person name="Grigoriev I."/>
        </authorList>
    </citation>
    <scope>NUCLEOTIDE SEQUENCE</scope>
    <source>
        <strain evidence="2">ATCC 36951</strain>
    </source>
</reference>
<protein>
    <recommendedName>
        <fullName evidence="4">Hydrophobin</fullName>
    </recommendedName>
</protein>
<dbReference type="RefSeq" id="XP_033668486.1">
    <property type="nucleotide sequence ID" value="XM_033812629.1"/>
</dbReference>
<feature type="chain" id="PRO_5025682390" description="Hydrophobin" evidence="1">
    <location>
        <begin position="24"/>
        <end position="175"/>
    </location>
</feature>
<accession>A0A6A6CK30</accession>
<dbReference type="Proteomes" id="UP000799537">
    <property type="component" value="Unassembled WGS sequence"/>
</dbReference>
<dbReference type="OrthoDB" id="10399995at2759"/>
<keyword evidence="1" id="KW-0732">Signal</keyword>
<dbReference type="EMBL" id="ML993593">
    <property type="protein sequence ID" value="KAF2167597.1"/>
    <property type="molecule type" value="Genomic_DNA"/>
</dbReference>
<dbReference type="AlphaFoldDB" id="A0A6A6CK30"/>
<gene>
    <name evidence="2" type="ORF">M409DRAFT_54186</name>
</gene>
<evidence type="ECO:0000313" key="3">
    <source>
        <dbReference type="Proteomes" id="UP000799537"/>
    </source>
</evidence>
<evidence type="ECO:0008006" key="4">
    <source>
        <dbReference type="Google" id="ProtNLM"/>
    </source>
</evidence>
<name>A0A6A6CK30_ZASCE</name>
<evidence type="ECO:0000313" key="2">
    <source>
        <dbReference type="EMBL" id="KAF2167597.1"/>
    </source>
</evidence>
<sequence>MPSLALNALSLLLGSGLLASVGAVTITLSNFGNGALCTGPVLLTCASIAPNACCDAGVIFDETLFQGLPPTGIGIVYSGSGCTGKATNTGYGLNLCLSRGGKGANWNQVSNSAKRDEKNCTRVLPSTLSIGNRTFNIFGDVPLEVSEDMLSLFNNSRGIAEAPEVPPHFLPHELV</sequence>
<dbReference type="GeneID" id="54565901"/>
<organism evidence="2 3">
    <name type="scientific">Zasmidium cellare ATCC 36951</name>
    <dbReference type="NCBI Taxonomy" id="1080233"/>
    <lineage>
        <taxon>Eukaryota</taxon>
        <taxon>Fungi</taxon>
        <taxon>Dikarya</taxon>
        <taxon>Ascomycota</taxon>
        <taxon>Pezizomycotina</taxon>
        <taxon>Dothideomycetes</taxon>
        <taxon>Dothideomycetidae</taxon>
        <taxon>Mycosphaerellales</taxon>
        <taxon>Mycosphaerellaceae</taxon>
        <taxon>Zasmidium</taxon>
    </lineage>
</organism>
<proteinExistence type="predicted"/>